<dbReference type="Proteomes" id="UP001474421">
    <property type="component" value="Unassembled WGS sequence"/>
</dbReference>
<feature type="compositionally biased region" description="Polar residues" evidence="7">
    <location>
        <begin position="396"/>
        <end position="411"/>
    </location>
</feature>
<evidence type="ECO:0000313" key="9">
    <source>
        <dbReference type="Proteomes" id="UP001474421"/>
    </source>
</evidence>
<keyword evidence="6" id="KW-0472">Membrane</keyword>
<evidence type="ECO:0000256" key="1">
    <source>
        <dbReference type="ARBA" id="ARBA00004202"/>
    </source>
</evidence>
<dbReference type="GO" id="GO:0005886">
    <property type="term" value="C:plasma membrane"/>
    <property type="evidence" value="ECO:0007669"/>
    <property type="project" value="UniProtKB-SubCell"/>
</dbReference>
<evidence type="ECO:0000256" key="6">
    <source>
        <dbReference type="ARBA" id="ARBA00023136"/>
    </source>
</evidence>
<evidence type="ECO:0000256" key="3">
    <source>
        <dbReference type="ARBA" id="ARBA00022475"/>
    </source>
</evidence>
<comment type="caution">
    <text evidence="8">The sequence shown here is derived from an EMBL/GenBank/DDBJ whole genome shotgun (WGS) entry which is preliminary data.</text>
</comment>
<dbReference type="PANTHER" id="PTHR22237">
    <property type="entry name" value="APC MEMBRANE RECRUITMENT PROTEIN 2-RELATED"/>
    <property type="match status" value="1"/>
</dbReference>
<evidence type="ECO:0000256" key="4">
    <source>
        <dbReference type="ARBA" id="ARBA00022687"/>
    </source>
</evidence>
<name>A0AAW1BGW0_CROAD</name>
<feature type="compositionally biased region" description="Polar residues" evidence="7">
    <location>
        <begin position="726"/>
        <end position="743"/>
    </location>
</feature>
<feature type="compositionally biased region" description="Polar residues" evidence="7">
    <location>
        <begin position="577"/>
        <end position="588"/>
    </location>
</feature>
<keyword evidence="9" id="KW-1185">Reference proteome</keyword>
<organism evidence="8 9">
    <name type="scientific">Crotalus adamanteus</name>
    <name type="common">Eastern diamondback rattlesnake</name>
    <dbReference type="NCBI Taxonomy" id="8729"/>
    <lineage>
        <taxon>Eukaryota</taxon>
        <taxon>Metazoa</taxon>
        <taxon>Chordata</taxon>
        <taxon>Craniata</taxon>
        <taxon>Vertebrata</taxon>
        <taxon>Euteleostomi</taxon>
        <taxon>Lepidosauria</taxon>
        <taxon>Squamata</taxon>
        <taxon>Bifurcata</taxon>
        <taxon>Unidentata</taxon>
        <taxon>Episquamata</taxon>
        <taxon>Toxicofera</taxon>
        <taxon>Serpentes</taxon>
        <taxon>Colubroidea</taxon>
        <taxon>Viperidae</taxon>
        <taxon>Crotalinae</taxon>
        <taxon>Crotalus</taxon>
    </lineage>
</organism>
<dbReference type="GO" id="GO:0005546">
    <property type="term" value="F:phosphatidylinositol-4,5-bisphosphate binding"/>
    <property type="evidence" value="ECO:0007669"/>
    <property type="project" value="TreeGrafter"/>
</dbReference>
<comment type="subcellular location">
    <subcellularLocation>
        <location evidence="1">Cell membrane</location>
        <topology evidence="1">Peripheral membrane protein</topology>
    </subcellularLocation>
</comment>
<keyword evidence="4" id="KW-0879">Wnt signaling pathway</keyword>
<evidence type="ECO:0000256" key="2">
    <source>
        <dbReference type="ARBA" id="ARBA00007750"/>
    </source>
</evidence>
<evidence type="ECO:0000256" key="5">
    <source>
        <dbReference type="ARBA" id="ARBA00023121"/>
    </source>
</evidence>
<dbReference type="PANTHER" id="PTHR22237:SF2">
    <property type="entry name" value="APC MEMBRANE RECRUITMENT PROTEIN 3"/>
    <property type="match status" value="1"/>
</dbReference>
<dbReference type="EMBL" id="JAOTOJ010000005">
    <property type="protein sequence ID" value="KAK9400991.1"/>
    <property type="molecule type" value="Genomic_DNA"/>
</dbReference>
<feature type="region of interest" description="Disordered" evidence="7">
    <location>
        <begin position="372"/>
        <end position="441"/>
    </location>
</feature>
<dbReference type="GO" id="GO:0060828">
    <property type="term" value="P:regulation of canonical Wnt signaling pathway"/>
    <property type="evidence" value="ECO:0007669"/>
    <property type="project" value="TreeGrafter"/>
</dbReference>
<dbReference type="InterPro" id="IPR019003">
    <property type="entry name" value="AMER"/>
</dbReference>
<dbReference type="GO" id="GO:0008013">
    <property type="term" value="F:beta-catenin binding"/>
    <property type="evidence" value="ECO:0007669"/>
    <property type="project" value="TreeGrafter"/>
</dbReference>
<proteinExistence type="inferred from homology"/>
<keyword evidence="5" id="KW-0446">Lipid-binding</keyword>
<dbReference type="AlphaFoldDB" id="A0AAW1BGW0"/>
<dbReference type="GO" id="GO:0016055">
    <property type="term" value="P:Wnt signaling pathway"/>
    <property type="evidence" value="ECO:0007669"/>
    <property type="project" value="UniProtKB-KW"/>
</dbReference>
<comment type="similarity">
    <text evidence="2">Belongs to the Amer family.</text>
</comment>
<keyword evidence="3" id="KW-1003">Cell membrane</keyword>
<feature type="region of interest" description="Disordered" evidence="7">
    <location>
        <begin position="693"/>
        <end position="743"/>
    </location>
</feature>
<reference evidence="8 9" key="1">
    <citation type="journal article" date="2024" name="Proc. Natl. Acad. Sci. U.S.A.">
        <title>The genetic regulatory architecture and epigenomic basis for age-related changes in rattlesnake venom.</title>
        <authorList>
            <person name="Hogan M.P."/>
            <person name="Holding M.L."/>
            <person name="Nystrom G.S."/>
            <person name="Colston T.J."/>
            <person name="Bartlett D.A."/>
            <person name="Mason A.J."/>
            <person name="Ellsworth S.A."/>
            <person name="Rautsaw R.M."/>
            <person name="Lawrence K.C."/>
            <person name="Strickland J.L."/>
            <person name="He B."/>
            <person name="Fraser P."/>
            <person name="Margres M.J."/>
            <person name="Gilbert D.M."/>
            <person name="Gibbs H.L."/>
            <person name="Parkinson C.L."/>
            <person name="Rokyta D.R."/>
        </authorList>
    </citation>
    <scope>NUCLEOTIDE SEQUENCE [LARGE SCALE GENOMIC DNA]</scope>
    <source>
        <strain evidence="8">DRR0105</strain>
    </source>
</reference>
<sequence>MEFKRGKTFIKSSMHLTHEKLPLVHLNPREKDNVKADIKEKSKPDVEIQKATFSADKNGSFPNRLTKTGSSESILLLPQSFYKPVRKSKTHDCVLGGINKIEPCSYNNENSEEDVLASEKSNGRLVNSASFSGLGNTQYSSGKKESVVNSSHFLNSPQQMIDYRNFVPQMPFVPAVAKSIPRKRISLKRSKKGFRDIFHIKKNKPENVALFSEKQKRAFPGYKSELAGKFGKYLFKAGETFSTDFLAQDLSDCELQSESSYEYSSTLCEDVASLKSFDSLTGCGEIFADDSSAHMELEVSKEILFRQSHPKENPAMGSFQGGVEQLASPAQNEAADFSKLWDNINKSVQLHQKTLFDRSLLKIPSNELEKAKKEAKGSVADLLSSPDSSKDSSIDTGTPKSDNQESMSTSDEGYYDSFTPGHDDEIREVQSPGTPTQFPRDSYSGDALYELFYDPNEDQISPVLDDDLCFSESISEKAVEIPLSIYSFHVGSEENMASQPTIDIISQGFLHSTWKGKECLLKLCDTELSLTMGIINWLRKKPGLFSPQEFPNNPQTQMRKDDESVSQCIPDFKENKSNPGASSTDSKSEIQIYSVEKIEHDQKDIHSCSFLEREENVNAMSELIINNGIPGDRQRVEDSWDDLLVNSSEMKVFLSEECTDISIESLPLEVSDEDSVCHIVMDNHDAESCSSYMTAATSPDSLEPEDDSESKNESWSVECKDPTEPLSFSHSQVPISETSKENNTNPMQLLEHCVTQIASLKIGYDSKNKPFKDKGTGNEMSNDIAQFKKHPQLQNEHSDITPRSKNFLSHHANQYNVQITTDAKSSSFTNQKEKIICSEDEKNLSILDRVGQITKNKLMFEYAQLNSQALSYIKDFRVELNTQNSSAMSDICRPTFLPFFSSICSDSANQFSQSFCKRFCSLGKHSYNQGIIPADLPFNDYSKLQCKVLPQVASLSLSKDDVKERTIMEKNQE</sequence>
<feature type="region of interest" description="Disordered" evidence="7">
    <location>
        <begin position="546"/>
        <end position="588"/>
    </location>
</feature>
<accession>A0AAW1BGW0</accession>
<protein>
    <submittedName>
        <fullName evidence="8">AMER3: APC membrane recruitment protein 3</fullName>
    </submittedName>
</protein>
<evidence type="ECO:0000313" key="8">
    <source>
        <dbReference type="EMBL" id="KAK9400991.1"/>
    </source>
</evidence>
<evidence type="ECO:0000256" key="7">
    <source>
        <dbReference type="SAM" id="MobiDB-lite"/>
    </source>
</evidence>
<gene>
    <name evidence="8" type="ORF">NXF25_011705</name>
</gene>
<dbReference type="Pfam" id="PF09422">
    <property type="entry name" value="AMER"/>
    <property type="match status" value="1"/>
</dbReference>